<dbReference type="EMBL" id="OE179889">
    <property type="protein sequence ID" value="CAD7570051.1"/>
    <property type="molecule type" value="Genomic_DNA"/>
</dbReference>
<name>A0A7R9IZW6_TIMCA</name>
<organism evidence="1">
    <name type="scientific">Timema californicum</name>
    <name type="common">California timema</name>
    <name type="synonym">Walking stick</name>
    <dbReference type="NCBI Taxonomy" id="61474"/>
    <lineage>
        <taxon>Eukaryota</taxon>
        <taxon>Metazoa</taxon>
        <taxon>Ecdysozoa</taxon>
        <taxon>Arthropoda</taxon>
        <taxon>Hexapoda</taxon>
        <taxon>Insecta</taxon>
        <taxon>Pterygota</taxon>
        <taxon>Neoptera</taxon>
        <taxon>Polyneoptera</taxon>
        <taxon>Phasmatodea</taxon>
        <taxon>Timematodea</taxon>
        <taxon>Timematoidea</taxon>
        <taxon>Timematidae</taxon>
        <taxon>Timema</taxon>
    </lineage>
</organism>
<proteinExistence type="predicted"/>
<gene>
    <name evidence="1" type="ORF">TCMB3V08_LOCUS2766</name>
</gene>
<evidence type="ECO:0000313" key="1">
    <source>
        <dbReference type="EMBL" id="CAD7570051.1"/>
    </source>
</evidence>
<reference evidence="1" key="1">
    <citation type="submission" date="2020-11" db="EMBL/GenBank/DDBJ databases">
        <authorList>
            <person name="Tran Van P."/>
        </authorList>
    </citation>
    <scope>NUCLEOTIDE SEQUENCE</scope>
</reference>
<sequence>MERQPPMLYPGQRSVTREANSLHTDNLLCCTLDNVLSPERLIVYIQTTSYVIPWTTFCHQRDKTGKLAPGSDKYTTGLVRIAHMETSRPNSRPFPTQPSQDQLQSHQECVVYNQTSKEDTKFIEYIIFLFRQLSTDNLYGDSGLSRRIRGRRPRKYDVGVFIEKKTMSVPRDMKFTLLNEENLPAALS</sequence>
<dbReference type="AlphaFoldDB" id="A0A7R9IZW6"/>
<protein>
    <submittedName>
        <fullName evidence="1">(California timema) hypothetical protein</fullName>
    </submittedName>
</protein>
<accession>A0A7R9IZW6</accession>